<proteinExistence type="predicted"/>
<dbReference type="SUPFAM" id="SSF46785">
    <property type="entry name" value="Winged helix' DNA-binding domain"/>
    <property type="match status" value="1"/>
</dbReference>
<dbReference type="RefSeq" id="WP_151177580.1">
    <property type="nucleotide sequence ID" value="NZ_CP042906.1"/>
</dbReference>
<dbReference type="InterPro" id="IPR039422">
    <property type="entry name" value="MarR/SlyA-like"/>
</dbReference>
<dbReference type="InterPro" id="IPR036388">
    <property type="entry name" value="WH-like_DNA-bd_sf"/>
</dbReference>
<dbReference type="InterPro" id="IPR000835">
    <property type="entry name" value="HTH_MarR-typ"/>
</dbReference>
<reference evidence="2 3" key="1">
    <citation type="submission" date="2019-08" db="EMBL/GenBank/DDBJ databases">
        <title>Hyperibacter terrae gen. nov., sp. nov. and Hyperibacter viscosus sp. nov., two new members in the family Rhodospirillaceae isolated from the rhizosphere of Hypericum perforatum.</title>
        <authorList>
            <person name="Noviana Z."/>
        </authorList>
    </citation>
    <scope>NUCLEOTIDE SEQUENCE [LARGE SCALE GENOMIC DNA]</scope>
    <source>
        <strain evidence="2 3">R5913</strain>
    </source>
</reference>
<feature type="domain" description="HTH marR-type" evidence="1">
    <location>
        <begin position="6"/>
        <end position="145"/>
    </location>
</feature>
<keyword evidence="3" id="KW-1185">Reference proteome</keyword>
<gene>
    <name evidence="2" type="ORF">FRZ44_26060</name>
</gene>
<dbReference type="InterPro" id="IPR036390">
    <property type="entry name" value="WH_DNA-bd_sf"/>
</dbReference>
<evidence type="ECO:0000259" key="1">
    <source>
        <dbReference type="PROSITE" id="PS50995"/>
    </source>
</evidence>
<dbReference type="PANTHER" id="PTHR33164">
    <property type="entry name" value="TRANSCRIPTIONAL REGULATOR, MARR FAMILY"/>
    <property type="match status" value="1"/>
</dbReference>
<dbReference type="AlphaFoldDB" id="A0A5J6MM70"/>
<dbReference type="EMBL" id="CP042906">
    <property type="protein sequence ID" value="QEX17310.1"/>
    <property type="molecule type" value="Genomic_DNA"/>
</dbReference>
<evidence type="ECO:0000313" key="2">
    <source>
        <dbReference type="EMBL" id="QEX17310.1"/>
    </source>
</evidence>
<protein>
    <submittedName>
        <fullName evidence="2">MarR family transcriptional regulator</fullName>
    </submittedName>
</protein>
<dbReference type="Proteomes" id="UP000326202">
    <property type="component" value="Chromosome"/>
</dbReference>
<dbReference type="PROSITE" id="PS50995">
    <property type="entry name" value="HTH_MARR_2"/>
    <property type="match status" value="1"/>
</dbReference>
<dbReference type="SMART" id="SM00347">
    <property type="entry name" value="HTH_MARR"/>
    <property type="match status" value="1"/>
</dbReference>
<dbReference type="GO" id="GO:0006950">
    <property type="term" value="P:response to stress"/>
    <property type="evidence" value="ECO:0007669"/>
    <property type="project" value="TreeGrafter"/>
</dbReference>
<organism evidence="2 3">
    <name type="scientific">Hypericibacter terrae</name>
    <dbReference type="NCBI Taxonomy" id="2602015"/>
    <lineage>
        <taxon>Bacteria</taxon>
        <taxon>Pseudomonadati</taxon>
        <taxon>Pseudomonadota</taxon>
        <taxon>Alphaproteobacteria</taxon>
        <taxon>Rhodospirillales</taxon>
        <taxon>Dongiaceae</taxon>
        <taxon>Hypericibacter</taxon>
    </lineage>
</organism>
<dbReference type="KEGG" id="htq:FRZ44_26060"/>
<dbReference type="PRINTS" id="PR00598">
    <property type="entry name" value="HTHMARR"/>
</dbReference>
<name>A0A5J6MM70_9PROT</name>
<dbReference type="Pfam" id="PF12802">
    <property type="entry name" value="MarR_2"/>
    <property type="match status" value="1"/>
</dbReference>
<accession>A0A5J6MM70</accession>
<dbReference type="OrthoDB" id="9806864at2"/>
<dbReference type="PANTHER" id="PTHR33164:SF104">
    <property type="entry name" value="TRANSCRIPTIONAL REGULATORY PROTEIN"/>
    <property type="match status" value="1"/>
</dbReference>
<dbReference type="GO" id="GO:0003700">
    <property type="term" value="F:DNA-binding transcription factor activity"/>
    <property type="evidence" value="ECO:0007669"/>
    <property type="project" value="InterPro"/>
</dbReference>
<sequence>MKKVPSKEAVRAWARLLRAQQLLLQKVEQDLKAAHLPALEWYDVLLELDRAENGRLRHRELHPRLLLAKYNLSRLIDRMEGEGLVRREPSPEDARGADIAITEKGRTLRRKMWPVYEAAIGRHFASRLKAEEIERLSGALETLIDATSAEGQL</sequence>
<evidence type="ECO:0000313" key="3">
    <source>
        <dbReference type="Proteomes" id="UP000326202"/>
    </source>
</evidence>
<dbReference type="Gene3D" id="1.10.10.10">
    <property type="entry name" value="Winged helix-like DNA-binding domain superfamily/Winged helix DNA-binding domain"/>
    <property type="match status" value="1"/>
</dbReference>